<dbReference type="GO" id="GO:0009331">
    <property type="term" value="C:glycerol-3-phosphate dehydrogenase (FAD) complex"/>
    <property type="evidence" value="ECO:0007669"/>
    <property type="project" value="InterPro"/>
</dbReference>
<keyword evidence="4" id="KW-0560">Oxidoreductase</keyword>
<proteinExistence type="inferred from homology"/>
<name>A0A212JYS1_9BACT</name>
<keyword evidence="2" id="KW-0285">Flavoprotein</keyword>
<evidence type="ECO:0000256" key="3">
    <source>
        <dbReference type="ARBA" id="ARBA00022643"/>
    </source>
</evidence>
<evidence type="ECO:0000256" key="4">
    <source>
        <dbReference type="ARBA" id="ARBA00023002"/>
    </source>
</evidence>
<dbReference type="PANTHER" id="PTHR43734:SF7">
    <property type="entry name" value="4,4'-DIAPONEUROSPORENE OXYGENASE"/>
    <property type="match status" value="1"/>
</dbReference>
<dbReference type="NCBIfam" id="NF003720">
    <property type="entry name" value="PRK05329.1-3"/>
    <property type="match status" value="1"/>
</dbReference>
<dbReference type="PIRSF" id="PIRSF000141">
    <property type="entry name" value="Anaerobic_G3P_dh"/>
    <property type="match status" value="1"/>
</dbReference>
<dbReference type="PANTHER" id="PTHR43734">
    <property type="entry name" value="PHYTOENE DESATURASE"/>
    <property type="match status" value="1"/>
</dbReference>
<dbReference type="HAMAP" id="MF_00753">
    <property type="entry name" value="Glycerol3P_GlpB"/>
    <property type="match status" value="1"/>
</dbReference>
<evidence type="ECO:0000256" key="2">
    <source>
        <dbReference type="ARBA" id="ARBA00022630"/>
    </source>
</evidence>
<accession>A0A212JYS1</accession>
<dbReference type="InterPro" id="IPR003953">
    <property type="entry name" value="FAD-dep_OxRdtase_2_FAD-bd"/>
</dbReference>
<gene>
    <name evidence="6" type="primary">glpB</name>
    <name evidence="6" type="ORF">KL86DYS1_30890</name>
</gene>
<dbReference type="NCBIfam" id="NF003719">
    <property type="entry name" value="PRK05329.1-2"/>
    <property type="match status" value="1"/>
</dbReference>
<evidence type="ECO:0000313" key="6">
    <source>
        <dbReference type="EMBL" id="SBW04621.1"/>
    </source>
</evidence>
<dbReference type="NCBIfam" id="NF003718">
    <property type="entry name" value="PRK05329.1-1"/>
    <property type="match status" value="1"/>
</dbReference>
<dbReference type="Gene3D" id="3.50.50.60">
    <property type="entry name" value="FAD/NAD(P)-binding domain"/>
    <property type="match status" value="1"/>
</dbReference>
<dbReference type="RefSeq" id="WP_296943038.1">
    <property type="nucleotide sequence ID" value="NZ_LT599032.1"/>
</dbReference>
<reference evidence="6" key="1">
    <citation type="submission" date="2016-04" db="EMBL/GenBank/DDBJ databases">
        <authorList>
            <person name="Evans L.H."/>
            <person name="Alamgir A."/>
            <person name="Owens N."/>
            <person name="Weber N.D."/>
            <person name="Virtaneva K."/>
            <person name="Barbian K."/>
            <person name="Babar A."/>
            <person name="Rosenke K."/>
        </authorList>
    </citation>
    <scope>NUCLEOTIDE SEQUENCE</scope>
    <source>
        <strain evidence="6">86-1</strain>
    </source>
</reference>
<dbReference type="Pfam" id="PF00890">
    <property type="entry name" value="FAD_binding_2"/>
    <property type="match status" value="1"/>
</dbReference>
<dbReference type="AlphaFoldDB" id="A0A212JYS1"/>
<evidence type="ECO:0000259" key="5">
    <source>
        <dbReference type="Pfam" id="PF00890"/>
    </source>
</evidence>
<protein>
    <submittedName>
        <fullName evidence="6">sn-glycerol-3-phosphate dehydrogenase (Anaerobic), membrane anchor subunit</fullName>
    </submittedName>
</protein>
<feature type="domain" description="FAD-dependent oxidoreductase 2 FAD-binding" evidence="5">
    <location>
        <begin position="4"/>
        <end position="403"/>
    </location>
</feature>
<dbReference type="SUPFAM" id="SSF51905">
    <property type="entry name" value="FAD/NAD(P)-binding domain"/>
    <property type="match status" value="1"/>
</dbReference>
<dbReference type="GO" id="GO:0004368">
    <property type="term" value="F:glycerol-3-phosphate dehydrogenase (quinone) activity"/>
    <property type="evidence" value="ECO:0007669"/>
    <property type="project" value="InterPro"/>
</dbReference>
<dbReference type="EMBL" id="FLUM01000003">
    <property type="protein sequence ID" value="SBW04621.1"/>
    <property type="molecule type" value="Genomic_DNA"/>
</dbReference>
<comment type="similarity">
    <text evidence="1">Belongs to the carotenoid/retinoid oxidoreductase family.</text>
</comment>
<organism evidence="6">
    <name type="scientific">uncultured Dysgonomonas sp</name>
    <dbReference type="NCBI Taxonomy" id="206096"/>
    <lineage>
        <taxon>Bacteria</taxon>
        <taxon>Pseudomonadati</taxon>
        <taxon>Bacteroidota</taxon>
        <taxon>Bacteroidia</taxon>
        <taxon>Bacteroidales</taxon>
        <taxon>Dysgonomonadaceae</taxon>
        <taxon>Dysgonomonas</taxon>
        <taxon>environmental samples</taxon>
    </lineage>
</organism>
<sequence length="423" mass="46650">MKFDTVIIGGGLSGLVCGIRLLQQGHRCAIVSSGQSALHFSSGSFDLLNVLPDGEVVTNPQKSVKDLIRMSPCHPYAKLGGDKFCELAGESEAFLRGIGLSFQGDSMGNHYRITPMGTLKPTWLSTSDFAVSKSERELPWKKVSIFNIAGFLDFYPQFIADEFAKVGTRSDIHLFSLPGLDYLRRNPSELRSTNIARILDKESNKDELIRILGKAAPDSDAIIFPACLGLENANMLAALRKATGKPIYLIPTLPPSIIGIHTQQYMHDYFIHLGGVYMLGDTVKRADMQDNRVTKVYSYNHGNIPFNANNIVLATGSYFSQGLIATRSRVYEPVFDLDVSYSPERKDWYNRNMFDSQNYQEFGVKTNESFNALCKGEVIENLYVSGAVLEGFNPIKEGSGAGVSILSALFIADEIISKKGGRL</sequence>
<keyword evidence="3" id="KW-0288">FMN</keyword>
<dbReference type="InterPro" id="IPR036188">
    <property type="entry name" value="FAD/NAD-bd_sf"/>
</dbReference>
<dbReference type="InterPro" id="IPR009158">
    <property type="entry name" value="G3P_DH_GlpB_su"/>
</dbReference>
<evidence type="ECO:0000256" key="1">
    <source>
        <dbReference type="ARBA" id="ARBA00006046"/>
    </source>
</evidence>
<dbReference type="NCBIfam" id="TIGR03378">
    <property type="entry name" value="glycerol3P_GlpB"/>
    <property type="match status" value="1"/>
</dbReference>